<protein>
    <submittedName>
        <fullName evidence="3">Pate7 protein</fullName>
    </submittedName>
</protein>
<feature type="domain" description="UPAR/Ly6" evidence="2">
    <location>
        <begin position="25"/>
        <end position="105"/>
    </location>
</feature>
<dbReference type="InterPro" id="IPR046349">
    <property type="entry name" value="C1-like_sf"/>
</dbReference>
<accession>A0AAU9ZTN5</accession>
<reference evidence="3" key="1">
    <citation type="submission" date="2022-06" db="EMBL/GenBank/DDBJ databases">
        <authorList>
            <person name="Andreotti S."/>
            <person name="Wyler E."/>
        </authorList>
    </citation>
    <scope>NUCLEOTIDE SEQUENCE</scope>
</reference>
<dbReference type="InterPro" id="IPR016054">
    <property type="entry name" value="LY6_UPA_recep-like"/>
</dbReference>
<feature type="chain" id="PRO_5043392804" evidence="1">
    <location>
        <begin position="21"/>
        <end position="114"/>
    </location>
</feature>
<sequence length="114" mass="12843">MGNLGKLALVLLLCKKLVNIESSLALKCRECSSYLHKKCEHKMNVCIAEDGESCRITRTWSPPNNVNNPSGGHSGCQKNCTTDEYDYSDIAILTNCCDKYDFCNDINIPLDEWY</sequence>
<evidence type="ECO:0000256" key="1">
    <source>
        <dbReference type="SAM" id="SignalP"/>
    </source>
</evidence>
<organism evidence="3 4">
    <name type="scientific">Phodopus roborovskii</name>
    <name type="common">Roborovski's desert hamster</name>
    <name type="synonym">Cricetulus roborovskii</name>
    <dbReference type="NCBI Taxonomy" id="109678"/>
    <lineage>
        <taxon>Eukaryota</taxon>
        <taxon>Metazoa</taxon>
        <taxon>Chordata</taxon>
        <taxon>Craniata</taxon>
        <taxon>Vertebrata</taxon>
        <taxon>Euteleostomi</taxon>
        <taxon>Mammalia</taxon>
        <taxon>Eutheria</taxon>
        <taxon>Euarchontoglires</taxon>
        <taxon>Glires</taxon>
        <taxon>Rodentia</taxon>
        <taxon>Myomorpha</taxon>
        <taxon>Muroidea</taxon>
        <taxon>Cricetidae</taxon>
        <taxon>Cricetinae</taxon>
        <taxon>Phodopus</taxon>
    </lineage>
</organism>
<dbReference type="EMBL" id="CALSGD010001501">
    <property type="protein sequence ID" value="CAH6860416.1"/>
    <property type="molecule type" value="Genomic_DNA"/>
</dbReference>
<feature type="signal peptide" evidence="1">
    <location>
        <begin position="1"/>
        <end position="20"/>
    </location>
</feature>
<proteinExistence type="predicted"/>
<dbReference type="Pfam" id="PF00021">
    <property type="entry name" value="UPAR_LY6"/>
    <property type="match status" value="1"/>
</dbReference>
<dbReference type="SUPFAM" id="SSF57889">
    <property type="entry name" value="Cysteine-rich domain"/>
    <property type="match status" value="1"/>
</dbReference>
<keyword evidence="4" id="KW-1185">Reference proteome</keyword>
<name>A0AAU9ZTN5_PHORO</name>
<evidence type="ECO:0000259" key="2">
    <source>
        <dbReference type="Pfam" id="PF00021"/>
    </source>
</evidence>
<gene>
    <name evidence="3" type="primary">Pate7</name>
    <name evidence="3" type="ORF">PHOROB_LOCUS11908</name>
</gene>
<comment type="caution">
    <text evidence="3">The sequence shown here is derived from an EMBL/GenBank/DDBJ whole genome shotgun (WGS) entry which is preliminary data.</text>
</comment>
<keyword evidence="1" id="KW-0732">Signal</keyword>
<evidence type="ECO:0000313" key="4">
    <source>
        <dbReference type="Proteomes" id="UP001152836"/>
    </source>
</evidence>
<dbReference type="Proteomes" id="UP001152836">
    <property type="component" value="Unassembled WGS sequence"/>
</dbReference>
<dbReference type="AlphaFoldDB" id="A0AAU9ZTN5"/>
<evidence type="ECO:0000313" key="3">
    <source>
        <dbReference type="EMBL" id="CAH6860416.1"/>
    </source>
</evidence>